<dbReference type="KEGG" id="sgu:SGLAU_16280"/>
<feature type="domain" description="DUF306" evidence="2">
    <location>
        <begin position="42"/>
        <end position="145"/>
    </location>
</feature>
<dbReference type="Pfam" id="PF03724">
    <property type="entry name" value="META"/>
    <property type="match status" value="2"/>
</dbReference>
<reference evidence="4" key="1">
    <citation type="journal article" date="2015" name="J. Biotechnol.">
        <title>Complete genome sequence of the actinobacterium Streptomyces glaucescens GLA.O (DSM 40922) consisting of a linear chromosome and one linear plasmid.</title>
        <authorList>
            <person name="Ortseifen V."/>
            <person name="Winkler A."/>
            <person name="Albersmeier A."/>
            <person name="Wendler S."/>
            <person name="Puhler A."/>
            <person name="Kalinowski J."/>
            <person name="Ruckert C."/>
        </authorList>
    </citation>
    <scope>NUCLEOTIDE SEQUENCE [LARGE SCALE GENOMIC DNA]</scope>
    <source>
        <strain evidence="4">DSM 40922 / GLA O</strain>
    </source>
</reference>
<organism evidence="3 4">
    <name type="scientific">Streptomyces glaucescens</name>
    <dbReference type="NCBI Taxonomy" id="1907"/>
    <lineage>
        <taxon>Bacteria</taxon>
        <taxon>Bacillati</taxon>
        <taxon>Actinomycetota</taxon>
        <taxon>Actinomycetes</taxon>
        <taxon>Kitasatosporales</taxon>
        <taxon>Streptomycetaceae</taxon>
        <taxon>Streptomyces</taxon>
    </lineage>
</organism>
<dbReference type="STRING" id="1907.SGLAU_16280"/>
<dbReference type="InterPro" id="IPR053147">
    <property type="entry name" value="Hsp_HslJ-like"/>
</dbReference>
<dbReference type="eggNOG" id="COG3187">
    <property type="taxonomic scope" value="Bacteria"/>
</dbReference>
<gene>
    <name evidence="3" type="ORF">SGLAU_16280</name>
</gene>
<dbReference type="RefSeq" id="WP_043502175.1">
    <property type="nucleotide sequence ID" value="NZ_CP009438.1"/>
</dbReference>
<dbReference type="PANTHER" id="PTHR35535">
    <property type="entry name" value="HEAT SHOCK PROTEIN HSLJ"/>
    <property type="match status" value="1"/>
</dbReference>
<dbReference type="InterPro" id="IPR038670">
    <property type="entry name" value="HslJ-like_sf"/>
</dbReference>
<feature type="signal peptide" evidence="1">
    <location>
        <begin position="1"/>
        <end position="23"/>
    </location>
</feature>
<feature type="chain" id="PRO_5039010071" evidence="1">
    <location>
        <begin position="24"/>
        <end position="266"/>
    </location>
</feature>
<dbReference type="InterPro" id="IPR005184">
    <property type="entry name" value="DUF306_Meta_HslJ"/>
</dbReference>
<keyword evidence="1" id="KW-0732">Signal</keyword>
<evidence type="ECO:0000256" key="1">
    <source>
        <dbReference type="SAM" id="SignalP"/>
    </source>
</evidence>
<evidence type="ECO:0000313" key="3">
    <source>
        <dbReference type="EMBL" id="AIR99229.1"/>
    </source>
</evidence>
<dbReference type="EMBL" id="CP009438">
    <property type="protein sequence ID" value="AIR99229.1"/>
    <property type="molecule type" value="Genomic_DNA"/>
</dbReference>
<evidence type="ECO:0000313" key="4">
    <source>
        <dbReference type="Proteomes" id="UP000029482"/>
    </source>
</evidence>
<dbReference type="Proteomes" id="UP000029482">
    <property type="component" value="Chromosome"/>
</dbReference>
<sequence>MYRQTHRITLTAAVLALLPLAAACGTEEAGSQPAGADVGGVTGVHWAVDGVTVGGTAHDAPAGAYVTIDDSGRAQGNYGCNHFTARASFDGDRIRLGDATTTEMGCEDKPMKFERTLARTLADGPLTTRVSGDRLTLTTDGGDSVRLSKVQDAPLTGTRWNVTALGADGVAQSLPQDARAHLTFEEDGRVTGRLGCNKVTSTATVRDGNITLGTPSTTRMMCDASLMGIEKRLLRMFDGTVQYRLDHRTLTLTSENGESVTAVAAG</sequence>
<protein>
    <submittedName>
        <fullName evidence="3">Lipoprotein</fullName>
    </submittedName>
</protein>
<keyword evidence="4" id="KW-1185">Reference proteome</keyword>
<evidence type="ECO:0000259" key="2">
    <source>
        <dbReference type="Pfam" id="PF03724"/>
    </source>
</evidence>
<dbReference type="AlphaFoldDB" id="A0A089XDH8"/>
<dbReference type="PROSITE" id="PS51257">
    <property type="entry name" value="PROKAR_LIPOPROTEIN"/>
    <property type="match status" value="1"/>
</dbReference>
<proteinExistence type="predicted"/>
<dbReference type="OrthoDB" id="4733425at2"/>
<dbReference type="Gene3D" id="2.40.128.270">
    <property type="match status" value="2"/>
</dbReference>
<feature type="domain" description="DUF306" evidence="2">
    <location>
        <begin position="153"/>
        <end position="261"/>
    </location>
</feature>
<accession>A0A089XDH8</accession>
<dbReference type="PANTHER" id="PTHR35535:SF2">
    <property type="entry name" value="DUF306 DOMAIN-CONTAINING PROTEIN"/>
    <property type="match status" value="1"/>
</dbReference>
<keyword evidence="3" id="KW-0449">Lipoprotein</keyword>
<name>A0A089XDH8_STRGA</name>
<dbReference type="HOGENOM" id="CLU_058026_1_1_11"/>